<dbReference type="InterPro" id="IPR027417">
    <property type="entry name" value="P-loop_NTPase"/>
</dbReference>
<dbReference type="Pfam" id="PF00931">
    <property type="entry name" value="NB-ARC"/>
    <property type="match status" value="1"/>
</dbReference>
<evidence type="ECO:0000256" key="1">
    <source>
        <dbReference type="SAM" id="MobiDB-lite"/>
    </source>
</evidence>
<gene>
    <name evidence="5" type="ORF">FE257_010272</name>
</gene>
<evidence type="ECO:0000313" key="6">
    <source>
        <dbReference type="Proteomes" id="UP001194746"/>
    </source>
</evidence>
<dbReference type="GO" id="GO:0043531">
    <property type="term" value="F:ADP binding"/>
    <property type="evidence" value="ECO:0007669"/>
    <property type="project" value="InterPro"/>
</dbReference>
<dbReference type="SUPFAM" id="SSF48452">
    <property type="entry name" value="TPR-like"/>
    <property type="match status" value="1"/>
</dbReference>
<feature type="domain" description="NB-ARC" evidence="3">
    <location>
        <begin position="293"/>
        <end position="458"/>
    </location>
</feature>
<dbReference type="Pfam" id="PF13424">
    <property type="entry name" value="TPR_12"/>
    <property type="match status" value="1"/>
</dbReference>
<dbReference type="InterPro" id="IPR011990">
    <property type="entry name" value="TPR-like_helical_dom_sf"/>
</dbReference>
<reference evidence="5" key="2">
    <citation type="submission" date="2020-02" db="EMBL/GenBank/DDBJ databases">
        <authorList>
            <person name="Gilchrist C.L.M."/>
            <person name="Chooi Y.-H."/>
        </authorList>
    </citation>
    <scope>NUCLEOTIDE SEQUENCE</scope>
    <source>
        <strain evidence="5">MST-FP2251</strain>
    </source>
</reference>
<dbReference type="InterPro" id="IPR002182">
    <property type="entry name" value="NB-ARC"/>
</dbReference>
<evidence type="ECO:0000256" key="2">
    <source>
        <dbReference type="SAM" id="SignalP"/>
    </source>
</evidence>
<dbReference type="Gene3D" id="3.40.50.1580">
    <property type="entry name" value="Nucleoside phosphorylase domain"/>
    <property type="match status" value="1"/>
</dbReference>
<feature type="chain" id="PRO_5042079852" description="AAA+ ATPase domain-containing protein" evidence="2">
    <location>
        <begin position="27"/>
        <end position="855"/>
    </location>
</feature>
<reference evidence="5" key="1">
    <citation type="journal article" date="2019" name="Beilstein J. Org. Chem.">
        <title>Nanangenines: drimane sesquiterpenoids as the dominant metabolite cohort of a novel Australian fungus, Aspergillus nanangensis.</title>
        <authorList>
            <person name="Lacey H.J."/>
            <person name="Gilchrist C.L.M."/>
            <person name="Crombie A."/>
            <person name="Kalaitzis J.A."/>
            <person name="Vuong D."/>
            <person name="Rutledge P.J."/>
            <person name="Turner P."/>
            <person name="Pitt J.I."/>
            <person name="Lacey E."/>
            <person name="Chooi Y.H."/>
            <person name="Piggott A.M."/>
        </authorList>
    </citation>
    <scope>NUCLEOTIDE SEQUENCE</scope>
    <source>
        <strain evidence="5">MST-FP2251</strain>
    </source>
</reference>
<dbReference type="InterPro" id="IPR035994">
    <property type="entry name" value="Nucleoside_phosphorylase_sf"/>
</dbReference>
<feature type="signal peptide" evidence="2">
    <location>
        <begin position="1"/>
        <end position="26"/>
    </location>
</feature>
<sequence>MRPTSRNDFGIAIICALALEADAVEALFDETYDRLERFYGKQPGDANSYINGRIGKHNVVLSYMPGMGKGGAASVASSLRVSYISIRLALVVGICGGAPSSLRNDDIFLGDVIISDTVIEYDFGKQYPGGYRRKTGVKETLSRPDREIRTLLNGLKADYSRPELQRQTLHYLNALQEKEDAERLNRKKWLHPGFDDVLFRVDYLHQHRTKPLPSGCYCSQSSSSDEICESALELKCDDLGCDKTQIIRASATKAFLEYWPSHREDTTKKRHVMIPFRRNHHFVGRQQELHDSEKLMSMPNGPKKLAIFGLGGVGKTQVALELAYRMQDRDAECSIFWIPCTSHEAVQQACIGIAEMVGIQLTEPAEAKGCIKTYLSQQKGKWLLIFDNIDDINMWSKGNNTTIPLKDFLPYNDQGHIIFTTRNRKVAVQLASSDVIHVRELDENTGLEFLEKSLIRKSLLNDRNAAITFLEQLTFLPLAIVQATAYINENDLMGFSIYSLLLQKQEAQAVELLSRDFGDDGRYEGIQNPIAKTWLISFHQVQNLDRRAAEYLSLMACVDSRNIPRSFLPQPASELEMVDSLGLLSAYSFITIQPENNHITLHRLIHLATRNWMKKEAQFSIYVTRAAAQLDKIFPYNNHTNRQLWREYLPHALFLLNESEFQRQEGKYIDYIRRVGTCLDSDGRYNEAEKLLVQVIETWKQVLGPEHPFTLTAMSNLASIYQNQGQWKEAEELGMQVIETTKQVLGPEHPDTLTSMSNLAHTLKSLKHIQAATALMHKCVKLRYKILGPDHADYVSSSGTLRTWEAEAKGSSTEHTPQNSSFLSEYSEGSNPKPLDEIPVRGTRRRAFMNLFRKR</sequence>
<dbReference type="SUPFAM" id="SSF52540">
    <property type="entry name" value="P-loop containing nucleoside triphosphate hydrolases"/>
    <property type="match status" value="1"/>
</dbReference>
<organism evidence="5 6">
    <name type="scientific">Aspergillus nanangensis</name>
    <dbReference type="NCBI Taxonomy" id="2582783"/>
    <lineage>
        <taxon>Eukaryota</taxon>
        <taxon>Fungi</taxon>
        <taxon>Dikarya</taxon>
        <taxon>Ascomycota</taxon>
        <taxon>Pezizomycotina</taxon>
        <taxon>Eurotiomycetes</taxon>
        <taxon>Eurotiomycetidae</taxon>
        <taxon>Eurotiales</taxon>
        <taxon>Aspergillaceae</taxon>
        <taxon>Aspergillus</taxon>
        <taxon>Aspergillus subgen. Circumdati</taxon>
    </lineage>
</organism>
<dbReference type="InterPro" id="IPR053137">
    <property type="entry name" value="NLR-like"/>
</dbReference>
<dbReference type="Proteomes" id="UP001194746">
    <property type="component" value="Unassembled WGS sequence"/>
</dbReference>
<feature type="domain" description="Nucleoside phosphorylase" evidence="4">
    <location>
        <begin position="11"/>
        <end position="152"/>
    </location>
</feature>
<dbReference type="PANTHER" id="PTHR46082:SF6">
    <property type="entry name" value="AAA+ ATPASE DOMAIN-CONTAINING PROTEIN-RELATED"/>
    <property type="match status" value="1"/>
</dbReference>
<feature type="region of interest" description="Disordered" evidence="1">
    <location>
        <begin position="806"/>
        <end position="838"/>
    </location>
</feature>
<dbReference type="GO" id="GO:0003824">
    <property type="term" value="F:catalytic activity"/>
    <property type="evidence" value="ECO:0007669"/>
    <property type="project" value="InterPro"/>
</dbReference>
<name>A0AAD4CKT1_ASPNN</name>
<keyword evidence="6" id="KW-1185">Reference proteome</keyword>
<proteinExistence type="predicted"/>
<dbReference type="PANTHER" id="PTHR46082">
    <property type="entry name" value="ATP/GTP-BINDING PROTEIN-RELATED"/>
    <property type="match status" value="1"/>
</dbReference>
<evidence type="ECO:0000259" key="4">
    <source>
        <dbReference type="Pfam" id="PF01048"/>
    </source>
</evidence>
<evidence type="ECO:0000313" key="5">
    <source>
        <dbReference type="EMBL" id="KAF9887417.1"/>
    </source>
</evidence>
<dbReference type="Gene3D" id="1.25.40.10">
    <property type="entry name" value="Tetratricopeptide repeat domain"/>
    <property type="match status" value="1"/>
</dbReference>
<evidence type="ECO:0000259" key="3">
    <source>
        <dbReference type="Pfam" id="PF00931"/>
    </source>
</evidence>
<dbReference type="GO" id="GO:0009116">
    <property type="term" value="P:nucleoside metabolic process"/>
    <property type="evidence" value="ECO:0007669"/>
    <property type="project" value="InterPro"/>
</dbReference>
<dbReference type="Gene3D" id="3.40.50.300">
    <property type="entry name" value="P-loop containing nucleotide triphosphate hydrolases"/>
    <property type="match status" value="1"/>
</dbReference>
<feature type="compositionally biased region" description="Polar residues" evidence="1">
    <location>
        <begin position="810"/>
        <end position="830"/>
    </location>
</feature>
<dbReference type="Pfam" id="PF01048">
    <property type="entry name" value="PNP_UDP_1"/>
    <property type="match status" value="1"/>
</dbReference>
<accession>A0AAD4CKT1</accession>
<protein>
    <recommendedName>
        <fullName evidence="7">AAA+ ATPase domain-containing protein</fullName>
    </recommendedName>
</protein>
<comment type="caution">
    <text evidence="5">The sequence shown here is derived from an EMBL/GenBank/DDBJ whole genome shotgun (WGS) entry which is preliminary data.</text>
</comment>
<dbReference type="Pfam" id="PF13374">
    <property type="entry name" value="TPR_10"/>
    <property type="match status" value="1"/>
</dbReference>
<dbReference type="InterPro" id="IPR000845">
    <property type="entry name" value="Nucleoside_phosphorylase_d"/>
</dbReference>
<dbReference type="SUPFAM" id="SSF53167">
    <property type="entry name" value="Purine and uridine phosphorylases"/>
    <property type="match status" value="1"/>
</dbReference>
<dbReference type="EMBL" id="VCAU01000062">
    <property type="protein sequence ID" value="KAF9887417.1"/>
    <property type="molecule type" value="Genomic_DNA"/>
</dbReference>
<keyword evidence="2" id="KW-0732">Signal</keyword>
<evidence type="ECO:0008006" key="7">
    <source>
        <dbReference type="Google" id="ProtNLM"/>
    </source>
</evidence>
<dbReference type="AlphaFoldDB" id="A0AAD4CKT1"/>